<sequence length="107" mass="12760">MRRPGNIFYTIIVFTRRDPPGNMDAPRRWRQTRGGETPRERGKRSDCCKNITNTSSFRIRNCNRVQFERDNNCKTGAAMLLNQRQNAFSSRSRKDKCPSRETRRYNW</sequence>
<organism evidence="2 3">
    <name type="scientific">Cardiocondyla obscurior</name>
    <dbReference type="NCBI Taxonomy" id="286306"/>
    <lineage>
        <taxon>Eukaryota</taxon>
        <taxon>Metazoa</taxon>
        <taxon>Ecdysozoa</taxon>
        <taxon>Arthropoda</taxon>
        <taxon>Hexapoda</taxon>
        <taxon>Insecta</taxon>
        <taxon>Pterygota</taxon>
        <taxon>Neoptera</taxon>
        <taxon>Endopterygota</taxon>
        <taxon>Hymenoptera</taxon>
        <taxon>Apocrita</taxon>
        <taxon>Aculeata</taxon>
        <taxon>Formicoidea</taxon>
        <taxon>Formicidae</taxon>
        <taxon>Myrmicinae</taxon>
        <taxon>Cardiocondyla</taxon>
    </lineage>
</organism>
<proteinExistence type="predicted"/>
<accession>A0AAW2EGK6</accession>
<dbReference type="EMBL" id="JADYXP020000025">
    <property type="protein sequence ID" value="KAL0100782.1"/>
    <property type="molecule type" value="Genomic_DNA"/>
</dbReference>
<feature type="region of interest" description="Disordered" evidence="1">
    <location>
        <begin position="84"/>
        <end position="107"/>
    </location>
</feature>
<gene>
    <name evidence="2" type="ORF">PUN28_019275</name>
</gene>
<dbReference type="AlphaFoldDB" id="A0AAW2EGK6"/>
<evidence type="ECO:0000256" key="1">
    <source>
        <dbReference type="SAM" id="MobiDB-lite"/>
    </source>
</evidence>
<evidence type="ECO:0000313" key="3">
    <source>
        <dbReference type="Proteomes" id="UP001430953"/>
    </source>
</evidence>
<dbReference type="Proteomes" id="UP001430953">
    <property type="component" value="Unassembled WGS sequence"/>
</dbReference>
<keyword evidence="3" id="KW-1185">Reference proteome</keyword>
<evidence type="ECO:0000313" key="2">
    <source>
        <dbReference type="EMBL" id="KAL0100782.1"/>
    </source>
</evidence>
<comment type="caution">
    <text evidence="2">The sequence shown here is derived from an EMBL/GenBank/DDBJ whole genome shotgun (WGS) entry which is preliminary data.</text>
</comment>
<feature type="region of interest" description="Disordered" evidence="1">
    <location>
        <begin position="17"/>
        <end position="47"/>
    </location>
</feature>
<feature type="compositionally biased region" description="Basic and acidic residues" evidence="1">
    <location>
        <begin position="36"/>
        <end position="47"/>
    </location>
</feature>
<name>A0AAW2EGK6_9HYME</name>
<feature type="compositionally biased region" description="Basic and acidic residues" evidence="1">
    <location>
        <begin position="95"/>
        <end position="107"/>
    </location>
</feature>
<reference evidence="2 3" key="1">
    <citation type="submission" date="2023-03" db="EMBL/GenBank/DDBJ databases">
        <title>High recombination rates correlate with genetic variation in Cardiocondyla obscurior ants.</title>
        <authorList>
            <person name="Errbii M."/>
        </authorList>
    </citation>
    <scope>NUCLEOTIDE SEQUENCE [LARGE SCALE GENOMIC DNA]</scope>
    <source>
        <strain evidence="2">Alpha-2009</strain>
        <tissue evidence="2">Whole body</tissue>
    </source>
</reference>
<protein>
    <submittedName>
        <fullName evidence="2">Uncharacterized protein</fullName>
    </submittedName>
</protein>